<sequence>MKPKNIIPLFLNQKIDDIRSQNVRRRINSISEGKSQIGMIYNYIETLAQHLKVIKEYKKQTFVGQSLQIIQSRSRKLLS</sequence>
<evidence type="ECO:0000313" key="2">
    <source>
        <dbReference type="Proteomes" id="UP000692954"/>
    </source>
</evidence>
<organism evidence="1 2">
    <name type="scientific">Paramecium sonneborni</name>
    <dbReference type="NCBI Taxonomy" id="65129"/>
    <lineage>
        <taxon>Eukaryota</taxon>
        <taxon>Sar</taxon>
        <taxon>Alveolata</taxon>
        <taxon>Ciliophora</taxon>
        <taxon>Intramacronucleata</taxon>
        <taxon>Oligohymenophorea</taxon>
        <taxon>Peniculida</taxon>
        <taxon>Parameciidae</taxon>
        <taxon>Paramecium</taxon>
    </lineage>
</organism>
<reference evidence="1" key="1">
    <citation type="submission" date="2021-01" db="EMBL/GenBank/DDBJ databases">
        <authorList>
            <consortium name="Genoscope - CEA"/>
            <person name="William W."/>
        </authorList>
    </citation>
    <scope>NUCLEOTIDE SEQUENCE</scope>
</reference>
<name>A0A8S1MER5_9CILI</name>
<dbReference type="AlphaFoldDB" id="A0A8S1MER5"/>
<keyword evidence="2" id="KW-1185">Reference proteome</keyword>
<comment type="caution">
    <text evidence="1">The sequence shown here is derived from an EMBL/GenBank/DDBJ whole genome shotgun (WGS) entry which is preliminary data.</text>
</comment>
<proteinExistence type="predicted"/>
<protein>
    <submittedName>
        <fullName evidence="1">Uncharacterized protein</fullName>
    </submittedName>
</protein>
<accession>A0A8S1MER5</accession>
<dbReference type="OrthoDB" id="406368at2759"/>
<evidence type="ECO:0000313" key="1">
    <source>
        <dbReference type="EMBL" id="CAD8078628.1"/>
    </source>
</evidence>
<gene>
    <name evidence="1" type="ORF">PSON_ATCC_30995.1.T0380023</name>
</gene>
<dbReference type="Proteomes" id="UP000692954">
    <property type="component" value="Unassembled WGS sequence"/>
</dbReference>
<dbReference type="EMBL" id="CAJJDN010000038">
    <property type="protein sequence ID" value="CAD8078628.1"/>
    <property type="molecule type" value="Genomic_DNA"/>
</dbReference>